<dbReference type="GO" id="GO:0000049">
    <property type="term" value="F:tRNA binding"/>
    <property type="evidence" value="ECO:0007669"/>
    <property type="project" value="UniProtKB-UniRule"/>
</dbReference>
<dbReference type="Pfam" id="PF02580">
    <property type="entry name" value="Tyr_Deacylase"/>
    <property type="match status" value="1"/>
</dbReference>
<organism evidence="6 7">
    <name type="scientific">Fructilactobacillus sanfranciscensis</name>
    <name type="common">Lactobacillus sanfranciscensis</name>
    <dbReference type="NCBI Taxonomy" id="1625"/>
    <lineage>
        <taxon>Bacteria</taxon>
        <taxon>Bacillati</taxon>
        <taxon>Bacillota</taxon>
        <taxon>Bacilli</taxon>
        <taxon>Lactobacillales</taxon>
        <taxon>Lactobacillaceae</taxon>
        <taxon>Fructilactobacillus</taxon>
    </lineage>
</organism>
<dbReference type="GO" id="GO:0005737">
    <property type="term" value="C:cytoplasm"/>
    <property type="evidence" value="ECO:0007669"/>
    <property type="project" value="UniProtKB-SubCell"/>
</dbReference>
<keyword evidence="2 5" id="KW-0963">Cytoplasm</keyword>
<feature type="short sequence motif" description="Gly-cisPro motif, important for rejection of L-amino acids" evidence="5">
    <location>
        <begin position="137"/>
        <end position="138"/>
    </location>
</feature>
<dbReference type="InterPro" id="IPR023509">
    <property type="entry name" value="DTD-like_sf"/>
</dbReference>
<reference evidence="6 7" key="1">
    <citation type="submission" date="2018-05" db="EMBL/GenBank/DDBJ databases">
        <title>Lactobacillus sanfranciscensis Ah4 draft denome sequence.</title>
        <authorList>
            <person name="Zhang G."/>
        </authorList>
    </citation>
    <scope>NUCLEOTIDE SEQUENCE [LARGE SCALE GENOMIC DNA]</scope>
    <source>
        <strain evidence="6 7">Ah4</strain>
    </source>
</reference>
<dbReference type="GO" id="GO:0106026">
    <property type="term" value="F:Gly-tRNA(Ala) deacylase activity"/>
    <property type="evidence" value="ECO:0007669"/>
    <property type="project" value="UniProtKB-UniRule"/>
</dbReference>
<dbReference type="FunFam" id="3.50.80.10:FF:000001">
    <property type="entry name" value="D-aminoacyl-tRNA deacylase"/>
    <property type="match status" value="1"/>
</dbReference>
<dbReference type="GO" id="GO:0043908">
    <property type="term" value="F:Ser(Gly)-tRNA(Ala) hydrolase activity"/>
    <property type="evidence" value="ECO:0007669"/>
    <property type="project" value="UniProtKB-UniRule"/>
</dbReference>
<dbReference type="Gene3D" id="3.50.80.10">
    <property type="entry name" value="D-tyrosyl-tRNA(Tyr) deacylase"/>
    <property type="match status" value="1"/>
</dbReference>
<comment type="caution">
    <text evidence="6">The sequence shown here is derived from an EMBL/GenBank/DDBJ whole genome shotgun (WGS) entry which is preliminary data.</text>
</comment>
<dbReference type="PANTHER" id="PTHR10472">
    <property type="entry name" value="D-TYROSYL-TRNA TYR DEACYLASE"/>
    <property type="match status" value="1"/>
</dbReference>
<evidence type="ECO:0000256" key="1">
    <source>
        <dbReference type="ARBA" id="ARBA00009673"/>
    </source>
</evidence>
<dbReference type="GO" id="GO:0051500">
    <property type="term" value="F:D-tyrosyl-tRNA(Tyr) deacylase activity"/>
    <property type="evidence" value="ECO:0007669"/>
    <property type="project" value="TreeGrafter"/>
</dbReference>
<dbReference type="GeneID" id="93160673"/>
<sequence length="148" mass="16427">MKLVIQRVNHASVKIDGQVNGEIENGFMILVGSEKNDNQATVDYLANKIAKLRVFEDENGKMNLNIHQVEGEILSVSQFTLLAELEHGNRPSFKAAGDPAEAKKMYEAFNLALENENLKVETGVFGADMQVDLENDGPATFELNYQVK</sequence>
<evidence type="ECO:0000256" key="5">
    <source>
        <dbReference type="HAMAP-Rule" id="MF_00518"/>
    </source>
</evidence>
<dbReference type="InterPro" id="IPR003732">
    <property type="entry name" value="Daa-tRNA_deacyls_DTD"/>
</dbReference>
<keyword evidence="4 5" id="KW-0694">RNA-binding</keyword>
<comment type="catalytic activity">
    <reaction evidence="5">
        <text>a D-aminoacyl-tRNA + H2O = a tRNA + a D-alpha-amino acid + H(+)</text>
        <dbReference type="Rhea" id="RHEA:13953"/>
        <dbReference type="Rhea" id="RHEA-COMP:10123"/>
        <dbReference type="Rhea" id="RHEA-COMP:10124"/>
        <dbReference type="ChEBI" id="CHEBI:15377"/>
        <dbReference type="ChEBI" id="CHEBI:15378"/>
        <dbReference type="ChEBI" id="CHEBI:59871"/>
        <dbReference type="ChEBI" id="CHEBI:78442"/>
        <dbReference type="ChEBI" id="CHEBI:79333"/>
        <dbReference type="EC" id="3.1.1.96"/>
    </reaction>
</comment>
<comment type="catalytic activity">
    <reaction evidence="5">
        <text>glycyl-tRNA(Ala) + H2O = tRNA(Ala) + glycine + H(+)</text>
        <dbReference type="Rhea" id="RHEA:53744"/>
        <dbReference type="Rhea" id="RHEA-COMP:9657"/>
        <dbReference type="Rhea" id="RHEA-COMP:13640"/>
        <dbReference type="ChEBI" id="CHEBI:15377"/>
        <dbReference type="ChEBI" id="CHEBI:15378"/>
        <dbReference type="ChEBI" id="CHEBI:57305"/>
        <dbReference type="ChEBI" id="CHEBI:78442"/>
        <dbReference type="ChEBI" id="CHEBI:78522"/>
    </reaction>
</comment>
<dbReference type="EC" id="3.1.1.-" evidence="5"/>
<dbReference type="GO" id="GO:0019478">
    <property type="term" value="P:D-amino acid catabolic process"/>
    <property type="evidence" value="ECO:0007669"/>
    <property type="project" value="UniProtKB-UniRule"/>
</dbReference>
<dbReference type="EC" id="3.1.1.96" evidence="5"/>
<keyword evidence="5" id="KW-0378">Hydrolase</keyword>
<accession>A0A5C4TJS5</accession>
<comment type="domain">
    <text evidence="5">A Gly-cisPro motif from one monomer fits into the active site of the other monomer to allow specific chiral rejection of L-amino acids.</text>
</comment>
<protein>
    <recommendedName>
        <fullName evidence="5">D-aminoacyl-tRNA deacylase</fullName>
        <shortName evidence="5">DTD</shortName>
        <ecNumber evidence="5">3.1.1.96</ecNumber>
    </recommendedName>
    <alternativeName>
        <fullName evidence="5">Gly-tRNA(Ala) deacylase</fullName>
        <ecNumber evidence="5">3.1.1.-</ecNumber>
    </alternativeName>
</protein>
<comment type="subunit">
    <text evidence="5">Homodimer.</text>
</comment>
<keyword evidence="3 5" id="KW-0820">tRNA-binding</keyword>
<evidence type="ECO:0000256" key="3">
    <source>
        <dbReference type="ARBA" id="ARBA00022555"/>
    </source>
</evidence>
<name>A0A5C4TJS5_FRUSA</name>
<dbReference type="OMA" id="VFGADMK"/>
<evidence type="ECO:0000313" key="6">
    <source>
        <dbReference type="EMBL" id="TNK90849.1"/>
    </source>
</evidence>
<dbReference type="SUPFAM" id="SSF69500">
    <property type="entry name" value="DTD-like"/>
    <property type="match status" value="1"/>
</dbReference>
<comment type="similarity">
    <text evidence="1 5">Belongs to the DTD family.</text>
</comment>
<dbReference type="AlphaFoldDB" id="A0A5C4TJS5"/>
<evidence type="ECO:0000313" key="7">
    <source>
        <dbReference type="Proteomes" id="UP000313312"/>
    </source>
</evidence>
<dbReference type="HAMAP" id="MF_00518">
    <property type="entry name" value="Deacylase_Dtd"/>
    <property type="match status" value="1"/>
</dbReference>
<dbReference type="Proteomes" id="UP000313312">
    <property type="component" value="Unassembled WGS sequence"/>
</dbReference>
<evidence type="ECO:0000256" key="2">
    <source>
        <dbReference type="ARBA" id="ARBA00022490"/>
    </source>
</evidence>
<dbReference type="EMBL" id="QFCR01000003">
    <property type="protein sequence ID" value="TNK90849.1"/>
    <property type="molecule type" value="Genomic_DNA"/>
</dbReference>
<dbReference type="PANTHER" id="PTHR10472:SF5">
    <property type="entry name" value="D-AMINOACYL-TRNA DEACYLASE 1"/>
    <property type="match status" value="1"/>
</dbReference>
<dbReference type="NCBIfam" id="TIGR00256">
    <property type="entry name" value="D-aminoacyl-tRNA deacylase"/>
    <property type="match status" value="1"/>
</dbReference>
<evidence type="ECO:0000256" key="4">
    <source>
        <dbReference type="ARBA" id="ARBA00022884"/>
    </source>
</evidence>
<proteinExistence type="inferred from homology"/>
<dbReference type="RefSeq" id="WP_014082061.1">
    <property type="nucleotide sequence ID" value="NZ_CAUOSB010000001.1"/>
</dbReference>
<gene>
    <name evidence="5" type="primary">dtd</name>
    <name evidence="6" type="ORF">DID87_01740</name>
</gene>
<comment type="function">
    <text evidence="5">An aminoacyl-tRNA editing enzyme that deacylates mischarged D-aminoacyl-tRNAs. Also deacylates mischarged glycyl-tRNA(Ala), protecting cells against glycine mischarging by AlaRS. Acts via tRNA-based rather than protein-based catalysis; rejects L-amino acids rather than detecting D-amino acids in the active site. By recycling D-aminoacyl-tRNA to D-amino acids and free tRNA molecules, this enzyme counteracts the toxicity associated with the formation of D-aminoacyl-tRNA entities in vivo and helps enforce protein L-homochirality.</text>
</comment>
<comment type="subcellular location">
    <subcellularLocation>
        <location evidence="5">Cytoplasm</location>
    </subcellularLocation>
</comment>